<gene>
    <name evidence="2" type="ORF">CRE_03393</name>
</gene>
<feature type="compositionally biased region" description="Polar residues" evidence="1">
    <location>
        <begin position="325"/>
        <end position="336"/>
    </location>
</feature>
<evidence type="ECO:0000313" key="3">
    <source>
        <dbReference type="Proteomes" id="UP000008281"/>
    </source>
</evidence>
<reference evidence="2" key="1">
    <citation type="submission" date="2007-07" db="EMBL/GenBank/DDBJ databases">
        <title>PCAP assembly of the Caenorhabditis remanei genome.</title>
        <authorList>
            <consortium name="The Caenorhabditis remanei Sequencing Consortium"/>
            <person name="Wilson R.K."/>
        </authorList>
    </citation>
    <scope>NUCLEOTIDE SEQUENCE [LARGE SCALE GENOMIC DNA]</scope>
    <source>
        <strain evidence="2">PB4641</strain>
    </source>
</reference>
<feature type="compositionally biased region" description="Basic and acidic residues" evidence="1">
    <location>
        <begin position="551"/>
        <end position="561"/>
    </location>
</feature>
<keyword evidence="3" id="KW-1185">Reference proteome</keyword>
<evidence type="ECO:0000313" key="2">
    <source>
        <dbReference type="EMBL" id="EFO87471.1"/>
    </source>
</evidence>
<name>E3N671_CAERE</name>
<dbReference type="AlphaFoldDB" id="E3N671"/>
<feature type="compositionally biased region" description="Polar residues" evidence="1">
    <location>
        <begin position="298"/>
        <end position="312"/>
    </location>
</feature>
<dbReference type="InParanoid" id="E3N671"/>
<proteinExistence type="predicted"/>
<feature type="region of interest" description="Disordered" evidence="1">
    <location>
        <begin position="508"/>
        <end position="571"/>
    </location>
</feature>
<organism evidence="3">
    <name type="scientific">Caenorhabditis remanei</name>
    <name type="common">Caenorhabditis vulgaris</name>
    <dbReference type="NCBI Taxonomy" id="31234"/>
    <lineage>
        <taxon>Eukaryota</taxon>
        <taxon>Metazoa</taxon>
        <taxon>Ecdysozoa</taxon>
        <taxon>Nematoda</taxon>
        <taxon>Chromadorea</taxon>
        <taxon>Rhabditida</taxon>
        <taxon>Rhabditina</taxon>
        <taxon>Rhabditomorpha</taxon>
        <taxon>Rhabditoidea</taxon>
        <taxon>Rhabditidae</taxon>
        <taxon>Peloderinae</taxon>
        <taxon>Caenorhabditis</taxon>
    </lineage>
</organism>
<feature type="region of interest" description="Disordered" evidence="1">
    <location>
        <begin position="298"/>
        <end position="352"/>
    </location>
</feature>
<protein>
    <submittedName>
        <fullName evidence="2">Uncharacterized protein</fullName>
    </submittedName>
</protein>
<feature type="compositionally biased region" description="Basic and acidic residues" evidence="1">
    <location>
        <begin position="508"/>
        <end position="520"/>
    </location>
</feature>
<feature type="compositionally biased region" description="Basic and acidic residues" evidence="1">
    <location>
        <begin position="25"/>
        <end position="38"/>
    </location>
</feature>
<dbReference type="EMBL" id="DS268537">
    <property type="protein sequence ID" value="EFO87471.1"/>
    <property type="molecule type" value="Genomic_DNA"/>
</dbReference>
<dbReference type="Proteomes" id="UP000008281">
    <property type="component" value="Unassembled WGS sequence"/>
</dbReference>
<feature type="region of interest" description="Disordered" evidence="1">
    <location>
        <begin position="1"/>
        <end position="38"/>
    </location>
</feature>
<feature type="compositionally biased region" description="Polar residues" evidence="1">
    <location>
        <begin position="535"/>
        <end position="550"/>
    </location>
</feature>
<accession>E3N671</accession>
<sequence>MSSSNTIGRSGYVDEGYQTARNRTTRLEGTERHADDGSTARKLQIMDNARNKIIRLVSGEEETQQQQDKHFKGEIRKFVSGTGFSTLMESAGKTYEEMNSMIQSISTEEERWIREKLDVYQTTIKPGKDIFKEAVLWIGSSKAADTKVYVAQAIKETAKIIGTKRIPLAGPDRCVICYKEGHTKDSCSDTTIEDIKRTMLSWMRLRCLQTDHTKAIHNVEIYLERFKPWNIIPCRYCEDSTHSAESCGIPVDAKQMAVIVKKMCNQCLSDKHASKYCNQTIGCKYCKQAHYYRHCDQAPTNPEQNEQSSESRTGGKVRDPEMKSGDQTATKQQTIKTGGIVQSERQGNKRNERPVVKLAELTLNDPTADRHPYMVVTWFTHEHGLQNLEAYIHHQQQDLNTMRKLFSITKLKRNDTISKDFDTCMIQIIQNLKEMIEEIGGSPTDVVIVHQIPRGQTNKPKNRDLIHTELQGIQIWMWKWSRVPDHRNREGCKLNFAKKISQRWIEANDKKTAKEQEKNSKSAGAKGQRCRGPQQIRSTCNKSDGQSTSQRRNDNWQRNHDQVGPQQSTSLLSVDFPAPRVSWIYTHDISPTFI</sequence>
<dbReference type="HOGENOM" id="CLU_459461_0_0_1"/>
<evidence type="ECO:0000256" key="1">
    <source>
        <dbReference type="SAM" id="MobiDB-lite"/>
    </source>
</evidence>